<dbReference type="Proteomes" id="UP000004162">
    <property type="component" value="Unassembled WGS sequence"/>
</dbReference>
<name>Q0YR28_9CHLB</name>
<proteinExistence type="inferred from homology"/>
<dbReference type="SUPFAM" id="SSF53067">
    <property type="entry name" value="Actin-like ATPase domain"/>
    <property type="match status" value="1"/>
</dbReference>
<dbReference type="EMBL" id="AASE01000013">
    <property type="protein sequence ID" value="EAT58762.1"/>
    <property type="molecule type" value="Genomic_DNA"/>
</dbReference>
<organism evidence="2 3">
    <name type="scientific">Chlorobium ferrooxidans DSM 13031</name>
    <dbReference type="NCBI Taxonomy" id="377431"/>
    <lineage>
        <taxon>Bacteria</taxon>
        <taxon>Pseudomonadati</taxon>
        <taxon>Chlorobiota</taxon>
        <taxon>Chlorobiia</taxon>
        <taxon>Chlorobiales</taxon>
        <taxon>Chlorobiaceae</taxon>
        <taxon>Chlorobium/Pelodictyon group</taxon>
        <taxon>Chlorobium</taxon>
    </lineage>
</organism>
<dbReference type="RefSeq" id="WP_006366598.1">
    <property type="nucleotide sequence ID" value="NZ_AASE01000013.1"/>
</dbReference>
<evidence type="ECO:0000313" key="3">
    <source>
        <dbReference type="Proteomes" id="UP000004162"/>
    </source>
</evidence>
<gene>
    <name evidence="2" type="ORF">CferDRAFT_0689</name>
</gene>
<protein>
    <submittedName>
        <fullName evidence="2">ROK</fullName>
    </submittedName>
</protein>
<sequence length="329" mass="34260">MSRWAIGIDLGGTAIKAAVVMEESGILTERSIPTETASGPAGVVVQLASIISDLYRGALLTLDPERFAGTGLGAPGAVDAEKGVLSYPPNLPGWTIFALRDELQSCLKREENLEIPVILENDANAAALGEAVFGAGHSFRDFLLVTLGTGVGGGIILNRKLYRGPNGTAGELGFMIIDFEGEAVHAGIRGTIEGLIGKEQIVALARRMIEASPTGSSVGLLCNHDYTRLSPRHLEKAALEGDELSLAVWNRVGSILGVGLASVVALMDIRKFVIGGGISAAGNLVFTPALEQIRRSTLPPMHEGLELVPARLGNKAGVYGAAALCFGGT</sequence>
<dbReference type="Pfam" id="PF00480">
    <property type="entry name" value="ROK"/>
    <property type="match status" value="1"/>
</dbReference>
<dbReference type="InterPro" id="IPR000600">
    <property type="entry name" value="ROK"/>
</dbReference>
<dbReference type="PANTHER" id="PTHR18964">
    <property type="entry name" value="ROK (REPRESSOR, ORF, KINASE) FAMILY"/>
    <property type="match status" value="1"/>
</dbReference>
<dbReference type="OrthoDB" id="9810372at2"/>
<comment type="caution">
    <text evidence="2">The sequence shown here is derived from an EMBL/GenBank/DDBJ whole genome shotgun (WGS) entry which is preliminary data.</text>
</comment>
<evidence type="ECO:0000313" key="2">
    <source>
        <dbReference type="EMBL" id="EAT58762.1"/>
    </source>
</evidence>
<dbReference type="InterPro" id="IPR043129">
    <property type="entry name" value="ATPase_NBD"/>
</dbReference>
<comment type="similarity">
    <text evidence="1">Belongs to the ROK (NagC/XylR) family.</text>
</comment>
<dbReference type="PANTHER" id="PTHR18964:SF149">
    <property type="entry name" value="BIFUNCTIONAL UDP-N-ACETYLGLUCOSAMINE 2-EPIMERASE_N-ACETYLMANNOSAMINE KINASE"/>
    <property type="match status" value="1"/>
</dbReference>
<reference evidence="2 3" key="1">
    <citation type="submission" date="2006-07" db="EMBL/GenBank/DDBJ databases">
        <title>Annotation of the draft genome assembly of Chlorobium ferroxidans DSM 13031.</title>
        <authorList>
            <consortium name="US DOE Joint Genome Institute (JGI-ORNL)"/>
            <person name="Larimer F."/>
            <person name="Land M."/>
            <person name="Hauser L."/>
        </authorList>
    </citation>
    <scope>NUCLEOTIDE SEQUENCE [LARGE SCALE GENOMIC DNA]</scope>
    <source>
        <strain evidence="2 3">DSM 13031</strain>
    </source>
</reference>
<keyword evidence="3" id="KW-1185">Reference proteome</keyword>
<reference evidence="2 3" key="2">
    <citation type="submission" date="2006-07" db="EMBL/GenBank/DDBJ databases">
        <title>Sequencing of the draft genome and assembly of Chlorobium ferroxidans DSM 13031.</title>
        <authorList>
            <consortium name="US DOE Joint Genome Institute (JGI-PGF)"/>
            <person name="Copeland A."/>
            <person name="Lucas S."/>
            <person name="Lapidus A."/>
            <person name="Barry K."/>
            <person name="Glavina del Rio T."/>
            <person name="Dalin E."/>
            <person name="Tice H."/>
            <person name="Bruce D."/>
            <person name="Pitluck S."/>
            <person name="Richardson P."/>
        </authorList>
    </citation>
    <scope>NUCLEOTIDE SEQUENCE [LARGE SCALE GENOMIC DNA]</scope>
    <source>
        <strain evidence="2 3">DSM 13031</strain>
    </source>
</reference>
<dbReference type="Gene3D" id="3.30.420.40">
    <property type="match status" value="2"/>
</dbReference>
<accession>Q0YR28</accession>
<evidence type="ECO:0000256" key="1">
    <source>
        <dbReference type="ARBA" id="ARBA00006479"/>
    </source>
</evidence>
<dbReference type="AlphaFoldDB" id="Q0YR28"/>